<evidence type="ECO:0000313" key="2">
    <source>
        <dbReference type="EMBL" id="MBR7800600.1"/>
    </source>
</evidence>
<keyword evidence="3" id="KW-1185">Reference proteome</keyword>
<evidence type="ECO:0000313" key="3">
    <source>
        <dbReference type="Proteomes" id="UP000678545"/>
    </source>
</evidence>
<sequence>MNSETNKLTYLTAYPEHLQAQVRQLIANNQLAEHLRKKYPQTHAIRTDKALYQYVQDLKSASLRNGDQISKVVYDNKLHVIKNALGTHTYVSRVQGSKLKTKNEIRIASLFKSVPEEFLKMIAVHELAHLKEKAHDKAFYQLCSYMEPNYHQYELDCRLYLTQVDVFGDEVWSS</sequence>
<feature type="domain" description="YgjP-like metallopeptidase" evidence="1">
    <location>
        <begin position="96"/>
        <end position="153"/>
    </location>
</feature>
<dbReference type="Gene3D" id="3.30.2010.10">
    <property type="entry name" value="Metalloproteases ('zincins'), catalytic domain"/>
    <property type="match status" value="1"/>
</dbReference>
<proteinExistence type="predicted"/>
<name>A0A941E1E8_9BURK</name>
<dbReference type="InterPro" id="IPR002725">
    <property type="entry name" value="YgjP-like_metallopeptidase"/>
</dbReference>
<dbReference type="AlphaFoldDB" id="A0A941E1E8"/>
<organism evidence="2 3">
    <name type="scientific">Undibacterium fentianense</name>
    <dbReference type="NCBI Taxonomy" id="2828728"/>
    <lineage>
        <taxon>Bacteria</taxon>
        <taxon>Pseudomonadati</taxon>
        <taxon>Pseudomonadota</taxon>
        <taxon>Betaproteobacteria</taxon>
        <taxon>Burkholderiales</taxon>
        <taxon>Oxalobacteraceae</taxon>
        <taxon>Undibacterium</taxon>
    </lineage>
</organism>
<reference evidence="2" key="1">
    <citation type="submission" date="2021-04" db="EMBL/GenBank/DDBJ databases">
        <title>novel species isolated from subtropical streams in China.</title>
        <authorList>
            <person name="Lu H."/>
        </authorList>
    </citation>
    <scope>NUCLEOTIDE SEQUENCE</scope>
    <source>
        <strain evidence="2">FT137W</strain>
    </source>
</reference>
<evidence type="ECO:0000259" key="1">
    <source>
        <dbReference type="Pfam" id="PF01863"/>
    </source>
</evidence>
<dbReference type="PANTHER" id="PTHR30399">
    <property type="entry name" value="UNCHARACTERIZED PROTEIN YGJP"/>
    <property type="match status" value="1"/>
</dbReference>
<gene>
    <name evidence="2" type="ORF">KDM90_11385</name>
</gene>
<comment type="caution">
    <text evidence="2">The sequence shown here is derived from an EMBL/GenBank/DDBJ whole genome shotgun (WGS) entry which is preliminary data.</text>
</comment>
<dbReference type="InterPro" id="IPR053136">
    <property type="entry name" value="UTP_pyrophosphatase-like"/>
</dbReference>
<dbReference type="RefSeq" id="WP_212675720.1">
    <property type="nucleotide sequence ID" value="NZ_JAGSPJ010000004.1"/>
</dbReference>
<dbReference type="Pfam" id="PF01863">
    <property type="entry name" value="YgjP-like"/>
    <property type="match status" value="1"/>
</dbReference>
<dbReference type="PANTHER" id="PTHR30399:SF1">
    <property type="entry name" value="UTP PYROPHOSPHATASE"/>
    <property type="match status" value="1"/>
</dbReference>
<dbReference type="EMBL" id="JAGSPJ010000004">
    <property type="protein sequence ID" value="MBR7800600.1"/>
    <property type="molecule type" value="Genomic_DNA"/>
</dbReference>
<accession>A0A941E1E8</accession>
<dbReference type="Proteomes" id="UP000678545">
    <property type="component" value="Unassembled WGS sequence"/>
</dbReference>
<protein>
    <submittedName>
        <fullName evidence="2">M48 family metallopeptidase</fullName>
    </submittedName>
</protein>